<dbReference type="EMBL" id="VWZQ01017103">
    <property type="protein sequence ID" value="NXH37387.1"/>
    <property type="molecule type" value="Genomic_DNA"/>
</dbReference>
<dbReference type="Gene3D" id="1.10.10.10">
    <property type="entry name" value="Winged helix-like DNA-binding domain superfamily/Winged helix DNA-binding domain"/>
    <property type="match status" value="1"/>
</dbReference>
<name>A0A7K9JGJ6_9CORV</name>
<feature type="non-terminal residue" evidence="6">
    <location>
        <position position="1"/>
    </location>
</feature>
<comment type="caution">
    <text evidence="6">The sequence shown here is derived from an EMBL/GenBank/DDBJ whole genome shotgun (WGS) entry which is preliminary data.</text>
</comment>
<dbReference type="GO" id="GO:0003700">
    <property type="term" value="F:DNA-binding transcription factor activity"/>
    <property type="evidence" value="ECO:0007669"/>
    <property type="project" value="InterPro"/>
</dbReference>
<comment type="subcellular location">
    <subcellularLocation>
        <location evidence="1">Nucleus</location>
    </subcellularLocation>
</comment>
<evidence type="ECO:0000256" key="2">
    <source>
        <dbReference type="ARBA" id="ARBA00006403"/>
    </source>
</evidence>
<feature type="domain" description="HSF-type DNA-binding" evidence="5">
    <location>
        <begin position="9"/>
        <end position="77"/>
    </location>
</feature>
<dbReference type="InterPro" id="IPR036390">
    <property type="entry name" value="WH_DNA-bd_sf"/>
</dbReference>
<gene>
    <name evidence="6" type="primary">Hsf5_1</name>
    <name evidence="6" type="ORF">MYIHEB_R14880</name>
</gene>
<evidence type="ECO:0000313" key="7">
    <source>
        <dbReference type="Proteomes" id="UP000534930"/>
    </source>
</evidence>
<sequence>PAGLDARTFPAKLWRLANSPRVRSVCWDSQAQGLLIDRALFERELLSPADALGAGGDGTATSPDAFKATHFGSFVRQ</sequence>
<proteinExistence type="inferred from homology"/>
<evidence type="ECO:0000256" key="3">
    <source>
        <dbReference type="ARBA" id="ARBA00023125"/>
    </source>
</evidence>
<keyword evidence="4" id="KW-0539">Nucleus</keyword>
<dbReference type="Pfam" id="PF00447">
    <property type="entry name" value="HSF_DNA-bind"/>
    <property type="match status" value="1"/>
</dbReference>
<evidence type="ECO:0000256" key="1">
    <source>
        <dbReference type="ARBA" id="ARBA00004123"/>
    </source>
</evidence>
<protein>
    <submittedName>
        <fullName evidence="6">HSF5 protein</fullName>
    </submittedName>
</protein>
<organism evidence="6 7">
    <name type="scientific">Myiagra hebetior</name>
    <dbReference type="NCBI Taxonomy" id="381031"/>
    <lineage>
        <taxon>Eukaryota</taxon>
        <taxon>Metazoa</taxon>
        <taxon>Chordata</taxon>
        <taxon>Craniata</taxon>
        <taxon>Vertebrata</taxon>
        <taxon>Euteleostomi</taxon>
        <taxon>Archelosauria</taxon>
        <taxon>Archosauria</taxon>
        <taxon>Dinosauria</taxon>
        <taxon>Saurischia</taxon>
        <taxon>Theropoda</taxon>
        <taxon>Coelurosauria</taxon>
        <taxon>Aves</taxon>
        <taxon>Neognathae</taxon>
        <taxon>Neoaves</taxon>
        <taxon>Telluraves</taxon>
        <taxon>Australaves</taxon>
        <taxon>Passeriformes</taxon>
        <taxon>Corvoidea</taxon>
        <taxon>Monarchidae</taxon>
        <taxon>Myiagra</taxon>
    </lineage>
</organism>
<evidence type="ECO:0000313" key="6">
    <source>
        <dbReference type="EMBL" id="NXH37387.1"/>
    </source>
</evidence>
<accession>A0A7K9JGJ6</accession>
<dbReference type="GO" id="GO:0043565">
    <property type="term" value="F:sequence-specific DNA binding"/>
    <property type="evidence" value="ECO:0007669"/>
    <property type="project" value="InterPro"/>
</dbReference>
<dbReference type="AlphaFoldDB" id="A0A7K9JGJ6"/>
<dbReference type="InterPro" id="IPR036388">
    <property type="entry name" value="WH-like_DNA-bd_sf"/>
</dbReference>
<dbReference type="Proteomes" id="UP000534930">
    <property type="component" value="Unassembled WGS sequence"/>
</dbReference>
<feature type="non-terminal residue" evidence="6">
    <location>
        <position position="77"/>
    </location>
</feature>
<dbReference type="SUPFAM" id="SSF46785">
    <property type="entry name" value="Winged helix' DNA-binding domain"/>
    <property type="match status" value="1"/>
</dbReference>
<reference evidence="6 7" key="1">
    <citation type="submission" date="2019-09" db="EMBL/GenBank/DDBJ databases">
        <title>Bird 10,000 Genomes (B10K) Project - Family phase.</title>
        <authorList>
            <person name="Zhang G."/>
        </authorList>
    </citation>
    <scope>NUCLEOTIDE SEQUENCE [LARGE SCALE GENOMIC DNA]</scope>
    <source>
        <strain evidence="6">B10K-DU-001-33</strain>
        <tissue evidence="6">Muscle</tissue>
    </source>
</reference>
<dbReference type="InterPro" id="IPR000232">
    <property type="entry name" value="HSF_DNA-bd"/>
</dbReference>
<evidence type="ECO:0000259" key="5">
    <source>
        <dbReference type="Pfam" id="PF00447"/>
    </source>
</evidence>
<keyword evidence="7" id="KW-1185">Reference proteome</keyword>
<evidence type="ECO:0000256" key="4">
    <source>
        <dbReference type="ARBA" id="ARBA00023242"/>
    </source>
</evidence>
<dbReference type="GO" id="GO:0005634">
    <property type="term" value="C:nucleus"/>
    <property type="evidence" value="ECO:0007669"/>
    <property type="project" value="UniProtKB-SubCell"/>
</dbReference>
<comment type="similarity">
    <text evidence="2">Belongs to the HSF family.</text>
</comment>
<keyword evidence="3" id="KW-0238">DNA-binding</keyword>